<evidence type="ECO:0000256" key="3">
    <source>
        <dbReference type="ARBA" id="ARBA00022578"/>
    </source>
</evidence>
<feature type="region of interest" description="Disordered" evidence="8">
    <location>
        <begin position="220"/>
        <end position="240"/>
    </location>
</feature>
<comment type="caution">
    <text evidence="12">The sequence shown here is derived from an EMBL/GenBank/DDBJ whole genome shotgun (WGS) entry which is preliminary data.</text>
</comment>
<evidence type="ECO:0000313" key="12">
    <source>
        <dbReference type="EMBL" id="GAA4629093.1"/>
    </source>
</evidence>
<name>A0ABP8UFV7_9ACTN</name>
<keyword evidence="13" id="KW-1185">Reference proteome</keyword>
<dbReference type="Pfam" id="PF01385">
    <property type="entry name" value="OrfB_IS605"/>
    <property type="match status" value="1"/>
</dbReference>
<evidence type="ECO:0000256" key="8">
    <source>
        <dbReference type="SAM" id="MobiDB-lite"/>
    </source>
</evidence>
<evidence type="ECO:0000256" key="2">
    <source>
        <dbReference type="ARBA" id="ARBA00011044"/>
    </source>
</evidence>
<feature type="domain" description="Cas12f1-like TNB" evidence="10">
    <location>
        <begin position="291"/>
        <end position="358"/>
    </location>
</feature>
<dbReference type="Proteomes" id="UP001501442">
    <property type="component" value="Unassembled WGS sequence"/>
</dbReference>
<dbReference type="InterPro" id="IPR001959">
    <property type="entry name" value="Transposase"/>
</dbReference>
<dbReference type="EMBL" id="BAABHK010000006">
    <property type="protein sequence ID" value="GAA4629093.1"/>
    <property type="molecule type" value="Genomic_DNA"/>
</dbReference>
<evidence type="ECO:0000256" key="4">
    <source>
        <dbReference type="ARBA" id="ARBA00022723"/>
    </source>
</evidence>
<protein>
    <submittedName>
        <fullName evidence="12">RNA-guided endonuclease TnpB family protein</fullName>
    </submittedName>
</protein>
<evidence type="ECO:0000259" key="10">
    <source>
        <dbReference type="Pfam" id="PF07282"/>
    </source>
</evidence>
<sequence>MRTAYKCRAYPDLEQAAVFNRTFGCVRVVWNKTLAERHAAYQRGKKTSYKQTDAALTAWKKTEDLAFLSEVSSVPLQQTLRHQHAAFANFFAGRAKYPRFKNRNARQTAHYTRSAFRMKNGELHMAKTTTPLRFVWSFDDVEVSALNPTTVVISRDPDGRWYVTFAIDTDAPDPMDDAGHEIGIDLGIKDFAVTSDGERIANPRHMERKARNLARYQRRMARREHGSSNRRKAKAKVARAHRKVRNARNDFLHRVSTNLVRRADTIVIEDLAVTNMVKNHALARVISDAGWGEFRRQLAYKAERAGRTLIVIDRWYPSSKTCSACGHLLAVLSLSTRHWTCPGCRTRHDRDINAAKNILAAGRAVAGHKPGDACGAGVRRQGSSLPQSALNQETRAARRPA</sequence>
<evidence type="ECO:0000256" key="6">
    <source>
        <dbReference type="ARBA" id="ARBA00023125"/>
    </source>
</evidence>
<dbReference type="NCBIfam" id="NF040570">
    <property type="entry name" value="guided_TnpB"/>
    <property type="match status" value="1"/>
</dbReference>
<feature type="domain" description="Probable transposase IS891/IS1136/IS1341" evidence="9">
    <location>
        <begin position="169"/>
        <end position="279"/>
    </location>
</feature>
<evidence type="ECO:0000256" key="1">
    <source>
        <dbReference type="ARBA" id="ARBA00008761"/>
    </source>
</evidence>
<dbReference type="PANTHER" id="PTHR30405">
    <property type="entry name" value="TRANSPOSASE"/>
    <property type="match status" value="1"/>
</dbReference>
<evidence type="ECO:0000313" key="13">
    <source>
        <dbReference type="Proteomes" id="UP001501442"/>
    </source>
</evidence>
<dbReference type="PANTHER" id="PTHR30405:SF25">
    <property type="entry name" value="RNA-GUIDED DNA ENDONUCLEASE INSQ-RELATED"/>
    <property type="match status" value="1"/>
</dbReference>
<proteinExistence type="inferred from homology"/>
<keyword evidence="5" id="KW-0862">Zinc</keyword>
<dbReference type="InterPro" id="IPR010095">
    <property type="entry name" value="Cas12f1-like_TNB"/>
</dbReference>
<evidence type="ECO:0000259" key="9">
    <source>
        <dbReference type="Pfam" id="PF01385"/>
    </source>
</evidence>
<accession>A0ABP8UFV7</accession>
<keyword evidence="3" id="KW-0815">Transposition</keyword>
<keyword evidence="12" id="KW-0378">Hydrolase</keyword>
<evidence type="ECO:0000256" key="7">
    <source>
        <dbReference type="ARBA" id="ARBA00023172"/>
    </source>
</evidence>
<evidence type="ECO:0000259" key="11">
    <source>
        <dbReference type="Pfam" id="PF12323"/>
    </source>
</evidence>
<dbReference type="Pfam" id="PF07282">
    <property type="entry name" value="Cas12f1-like_TNB"/>
    <property type="match status" value="1"/>
</dbReference>
<organism evidence="12 13">
    <name type="scientific">Actinoallomurus vinaceus</name>
    <dbReference type="NCBI Taxonomy" id="1080074"/>
    <lineage>
        <taxon>Bacteria</taxon>
        <taxon>Bacillati</taxon>
        <taxon>Actinomycetota</taxon>
        <taxon>Actinomycetes</taxon>
        <taxon>Streptosporangiales</taxon>
        <taxon>Thermomonosporaceae</taxon>
        <taxon>Actinoallomurus</taxon>
    </lineage>
</organism>
<feature type="region of interest" description="Disordered" evidence="8">
    <location>
        <begin position="375"/>
        <end position="401"/>
    </location>
</feature>
<dbReference type="GO" id="GO:0004519">
    <property type="term" value="F:endonuclease activity"/>
    <property type="evidence" value="ECO:0007669"/>
    <property type="project" value="UniProtKB-KW"/>
</dbReference>
<keyword evidence="12" id="KW-0255">Endonuclease</keyword>
<feature type="compositionally biased region" description="Polar residues" evidence="8">
    <location>
        <begin position="381"/>
        <end position="394"/>
    </location>
</feature>
<keyword evidence="6" id="KW-0238">DNA-binding</keyword>
<gene>
    <name evidence="12" type="ORF">GCM10023196_048330</name>
</gene>
<dbReference type="InterPro" id="IPR021027">
    <property type="entry name" value="Transposase_put_HTH"/>
</dbReference>
<reference evidence="13" key="1">
    <citation type="journal article" date="2019" name="Int. J. Syst. Evol. Microbiol.">
        <title>The Global Catalogue of Microorganisms (GCM) 10K type strain sequencing project: providing services to taxonomists for standard genome sequencing and annotation.</title>
        <authorList>
            <consortium name="The Broad Institute Genomics Platform"/>
            <consortium name="The Broad Institute Genome Sequencing Center for Infectious Disease"/>
            <person name="Wu L."/>
            <person name="Ma J."/>
        </authorList>
    </citation>
    <scope>NUCLEOTIDE SEQUENCE [LARGE SCALE GENOMIC DNA]</scope>
    <source>
        <strain evidence="13">JCM 17939</strain>
    </source>
</reference>
<evidence type="ECO:0000256" key="5">
    <source>
        <dbReference type="ARBA" id="ARBA00022833"/>
    </source>
</evidence>
<keyword evidence="12" id="KW-0540">Nuclease</keyword>
<feature type="domain" description="Transposase putative helix-turn-helix" evidence="11">
    <location>
        <begin position="1"/>
        <end position="46"/>
    </location>
</feature>
<dbReference type="InterPro" id="IPR051399">
    <property type="entry name" value="RNA-guided_DNA_endo/Transpos"/>
</dbReference>
<dbReference type="Pfam" id="PF12323">
    <property type="entry name" value="HTH_OrfB_IS605"/>
    <property type="match status" value="1"/>
</dbReference>
<dbReference type="RefSeq" id="WP_345433235.1">
    <property type="nucleotide sequence ID" value="NZ_BAABHK010000006.1"/>
</dbReference>
<comment type="similarity">
    <text evidence="2">In the N-terminal section; belongs to the transposase 2 family.</text>
</comment>
<keyword evidence="4" id="KW-0479">Metal-binding</keyword>
<keyword evidence="7" id="KW-0233">DNA recombination</keyword>
<dbReference type="NCBIfam" id="TIGR01766">
    <property type="entry name" value="IS200/IS605 family accessory protein TnpB-like domain"/>
    <property type="match status" value="1"/>
</dbReference>
<comment type="similarity">
    <text evidence="1">In the C-terminal section; belongs to the transposase 35 family.</text>
</comment>